<evidence type="ECO:0000259" key="1">
    <source>
        <dbReference type="PROSITE" id="PS50263"/>
    </source>
</evidence>
<dbReference type="GeneID" id="41329683"/>
<dbReference type="Pfam" id="PF00795">
    <property type="entry name" value="CN_hydrolase"/>
    <property type="match status" value="1"/>
</dbReference>
<reference evidence="2 3" key="1">
    <citation type="journal article" date="2020" name="Nature">
        <title>Isolation of an archaeon at the prokaryote-eukaryote interface.</title>
        <authorList>
            <person name="Imachi H."/>
            <person name="Nobu M.K."/>
            <person name="Nakahara N."/>
            <person name="Morono Y."/>
            <person name="Ogawara M."/>
            <person name="Takaki Y."/>
            <person name="Takano Y."/>
            <person name="Uematsu K."/>
            <person name="Ikuta T."/>
            <person name="Ito M."/>
            <person name="Matsui Y."/>
            <person name="Miyazaki M."/>
            <person name="Murata K."/>
            <person name="Saito Y."/>
            <person name="Sakai S."/>
            <person name="Song C."/>
            <person name="Tasumi E."/>
            <person name="Yamanaka Y."/>
            <person name="Yamaguchi T."/>
            <person name="Kamagata Y."/>
            <person name="Tamaki H."/>
            <person name="Takai K."/>
        </authorList>
    </citation>
    <scope>NUCLEOTIDE SEQUENCE [LARGE SCALE GENOMIC DNA]</scope>
    <source>
        <strain evidence="2 3">MK-D1</strain>
    </source>
</reference>
<dbReference type="PANTHER" id="PTHR23088:SF27">
    <property type="entry name" value="DEAMINATED GLUTATHIONE AMIDASE"/>
    <property type="match status" value="1"/>
</dbReference>
<accession>A0A5B9D9U5</accession>
<dbReference type="Proteomes" id="UP000321408">
    <property type="component" value="Chromosome"/>
</dbReference>
<protein>
    <submittedName>
        <fullName evidence="2">Carbon-nitrogen hydrolase family protein</fullName>
    </submittedName>
</protein>
<dbReference type="EMBL" id="CP042905">
    <property type="protein sequence ID" value="QEE15863.1"/>
    <property type="molecule type" value="Genomic_DNA"/>
</dbReference>
<organism evidence="2 3">
    <name type="scientific">Promethearchaeum syntrophicum</name>
    <dbReference type="NCBI Taxonomy" id="2594042"/>
    <lineage>
        <taxon>Archaea</taxon>
        <taxon>Promethearchaeati</taxon>
        <taxon>Promethearchaeota</taxon>
        <taxon>Promethearchaeia</taxon>
        <taxon>Promethearchaeales</taxon>
        <taxon>Promethearchaeaceae</taxon>
        <taxon>Promethearchaeum</taxon>
    </lineage>
</organism>
<dbReference type="GO" id="GO:0016787">
    <property type="term" value="F:hydrolase activity"/>
    <property type="evidence" value="ECO:0007669"/>
    <property type="project" value="UniProtKB-KW"/>
</dbReference>
<dbReference type="AlphaFoldDB" id="A0A5B9D9U5"/>
<dbReference type="OrthoDB" id="41015at2157"/>
<dbReference type="InterPro" id="IPR036526">
    <property type="entry name" value="C-N_Hydrolase_sf"/>
</dbReference>
<dbReference type="SUPFAM" id="SSF56317">
    <property type="entry name" value="Carbon-nitrogen hydrolase"/>
    <property type="match status" value="1"/>
</dbReference>
<sequence>MKNINISLVQSLVSKDNDKNFRHLENLIEKSCQQNPDIICLPERWYFLDFNNLKPDQIFQSERGIQYQYVKQWVKEYNIPIISGGIWEKHEEFTRPFVTAYYFDSQGNEMFRQDKIHLYGLEKEILESGKELQVFRDTKLDTTFSILICFDLTISSSLTSLAANNGAEIIFSPTLIRETGMYNYNIYLQARALENRIPIASCNSIFKQMDRNFVGQSKIIHFQKGSPSPVQLLIDEASKEPTFLNRDVNISFPNKIRKKRNGEKVEVTGLKVIRN</sequence>
<keyword evidence="2" id="KW-0378">Hydrolase</keyword>
<gene>
    <name evidence="2" type="ORF">DSAG12_01690</name>
</gene>
<dbReference type="InterPro" id="IPR003010">
    <property type="entry name" value="C-N_Hydrolase"/>
</dbReference>
<dbReference type="PROSITE" id="PS50263">
    <property type="entry name" value="CN_HYDROLASE"/>
    <property type="match status" value="1"/>
</dbReference>
<proteinExistence type="predicted"/>
<name>A0A5B9D9U5_9ARCH</name>
<dbReference type="RefSeq" id="WP_147662760.1">
    <property type="nucleotide sequence ID" value="NZ_CP042905.2"/>
</dbReference>
<evidence type="ECO:0000313" key="2">
    <source>
        <dbReference type="EMBL" id="QEE15863.1"/>
    </source>
</evidence>
<keyword evidence="3" id="KW-1185">Reference proteome</keyword>
<feature type="domain" description="CN hydrolase" evidence="1">
    <location>
        <begin position="4"/>
        <end position="250"/>
    </location>
</feature>
<dbReference type="Gene3D" id="3.60.110.10">
    <property type="entry name" value="Carbon-nitrogen hydrolase"/>
    <property type="match status" value="1"/>
</dbReference>
<evidence type="ECO:0000313" key="3">
    <source>
        <dbReference type="Proteomes" id="UP000321408"/>
    </source>
</evidence>
<dbReference type="PANTHER" id="PTHR23088">
    <property type="entry name" value="NITRILASE-RELATED"/>
    <property type="match status" value="1"/>
</dbReference>
<dbReference type="KEGG" id="psyt:DSAG12_01690"/>
<dbReference type="CDD" id="cd07197">
    <property type="entry name" value="nitrilase"/>
    <property type="match status" value="1"/>
</dbReference>
<reference evidence="2 3" key="2">
    <citation type="journal article" date="2024" name="Int. J. Syst. Evol. Microbiol.">
        <title>Promethearchaeum syntrophicum gen. nov., sp. nov., an anaerobic, obligately syntrophic archaeon, the first isolate of the lineage 'Asgard' archaea, and proposal of the new archaeal phylum Promethearchaeota phyl. nov. and kingdom Promethearchaeati regn. nov.</title>
        <authorList>
            <person name="Imachi H."/>
            <person name="Nobu M.K."/>
            <person name="Kato S."/>
            <person name="Takaki Y."/>
            <person name="Miyazaki M."/>
            <person name="Miyata M."/>
            <person name="Ogawara M."/>
            <person name="Saito Y."/>
            <person name="Sakai S."/>
            <person name="Tahara Y.O."/>
            <person name="Takano Y."/>
            <person name="Tasumi E."/>
            <person name="Uematsu K."/>
            <person name="Yoshimura T."/>
            <person name="Itoh T."/>
            <person name="Ohkuma M."/>
            <person name="Takai K."/>
        </authorList>
    </citation>
    <scope>NUCLEOTIDE SEQUENCE [LARGE SCALE GENOMIC DNA]</scope>
    <source>
        <strain evidence="2 3">MK-D1</strain>
    </source>
</reference>